<dbReference type="Pfam" id="PF00225">
    <property type="entry name" value="Kinesin"/>
    <property type="match status" value="2"/>
</dbReference>
<name>A0A3S7WQI4_LEIDO</name>
<dbReference type="Proteomes" id="UP000274082">
    <property type="component" value="Chromosome 9"/>
</dbReference>
<dbReference type="GO" id="GO:0008017">
    <property type="term" value="F:microtubule binding"/>
    <property type="evidence" value="ECO:0007669"/>
    <property type="project" value="InterPro"/>
</dbReference>
<dbReference type="EMBL" id="CP029508">
    <property type="protein sequence ID" value="AYU76453.1"/>
    <property type="molecule type" value="Genomic_DNA"/>
</dbReference>
<feature type="region of interest" description="Disordered" evidence="5">
    <location>
        <begin position="1036"/>
        <end position="1084"/>
    </location>
</feature>
<feature type="coiled-coil region" evidence="4">
    <location>
        <begin position="414"/>
        <end position="441"/>
    </location>
</feature>
<keyword evidence="3" id="KW-0547">Nucleotide-binding</keyword>
<dbReference type="PROSITE" id="PS50067">
    <property type="entry name" value="KINESIN_MOTOR_2"/>
    <property type="match status" value="1"/>
</dbReference>
<dbReference type="SUPFAM" id="SSF52540">
    <property type="entry name" value="P-loop containing nucleoside triphosphate hydrolases"/>
    <property type="match status" value="1"/>
</dbReference>
<dbReference type="Gene3D" id="3.40.850.10">
    <property type="entry name" value="Kinesin motor domain"/>
    <property type="match status" value="1"/>
</dbReference>
<dbReference type="PANTHER" id="PTHR47968">
    <property type="entry name" value="CENTROMERE PROTEIN E"/>
    <property type="match status" value="1"/>
</dbReference>
<feature type="region of interest" description="Disordered" evidence="5">
    <location>
        <begin position="511"/>
        <end position="532"/>
    </location>
</feature>
<feature type="compositionally biased region" description="Polar residues" evidence="5">
    <location>
        <begin position="1046"/>
        <end position="1055"/>
    </location>
</feature>
<dbReference type="GO" id="GO:0016787">
    <property type="term" value="F:hydrolase activity"/>
    <property type="evidence" value="ECO:0007669"/>
    <property type="project" value="UniProtKB-KW"/>
</dbReference>
<comment type="similarity">
    <text evidence="3">Belongs to the TRAFAC class myosin-kinesin ATPase superfamily. Kinesin family.</text>
</comment>
<keyword evidence="1 4" id="KW-0175">Coiled coil</keyword>
<proteinExistence type="inferred from homology"/>
<keyword evidence="8" id="KW-1185">Reference proteome</keyword>
<dbReference type="EC" id="3.6.4.4" evidence="7"/>
<dbReference type="InterPro" id="IPR001752">
    <property type="entry name" value="Kinesin_motor_dom"/>
</dbReference>
<feature type="region of interest" description="Disordered" evidence="5">
    <location>
        <begin position="1003"/>
        <end position="1024"/>
    </location>
</feature>
<evidence type="ECO:0000313" key="7">
    <source>
        <dbReference type="EMBL" id="AYU76453.1"/>
    </source>
</evidence>
<dbReference type="VEuPathDB" id="TriTrypDB:LdBPK_090150.1"/>
<dbReference type="GO" id="GO:0005524">
    <property type="term" value="F:ATP binding"/>
    <property type="evidence" value="ECO:0007669"/>
    <property type="project" value="UniProtKB-UniRule"/>
</dbReference>
<evidence type="ECO:0000256" key="4">
    <source>
        <dbReference type="SAM" id="Coils"/>
    </source>
</evidence>
<evidence type="ECO:0000256" key="3">
    <source>
        <dbReference type="PROSITE-ProRule" id="PRU00283"/>
    </source>
</evidence>
<dbReference type="SMART" id="SM00129">
    <property type="entry name" value="KISc"/>
    <property type="match status" value="1"/>
</dbReference>
<dbReference type="PRINTS" id="PR00380">
    <property type="entry name" value="KINESINHEAVY"/>
</dbReference>
<dbReference type="InterPro" id="IPR027640">
    <property type="entry name" value="Kinesin-like_fam"/>
</dbReference>
<feature type="compositionally biased region" description="Basic and acidic residues" evidence="5">
    <location>
        <begin position="1069"/>
        <end position="1084"/>
    </location>
</feature>
<evidence type="ECO:0000256" key="1">
    <source>
        <dbReference type="ARBA" id="ARBA00023054"/>
    </source>
</evidence>
<feature type="region of interest" description="Disordered" evidence="5">
    <location>
        <begin position="816"/>
        <end position="836"/>
    </location>
</feature>
<keyword evidence="3" id="KW-0067">ATP-binding</keyword>
<feature type="domain" description="Kinesin motor" evidence="6">
    <location>
        <begin position="4"/>
        <end position="400"/>
    </location>
</feature>
<dbReference type="PANTHER" id="PTHR47968:SF75">
    <property type="entry name" value="CENTROMERE-ASSOCIATED PROTEIN E"/>
    <property type="match status" value="1"/>
</dbReference>
<dbReference type="VEuPathDB" id="TriTrypDB:LDHU3_09.0200"/>
<sequence>MTERIMVAVRVRPFLPHENEASCLEVSENQVAVGAGRPFVFDCVFDEKASSDDVYVALGQPLADSFLNGFHASTIAYGQTGSGKTFTMATLLHDTVQEVFCRLTEDSEATQSNGRSSSALTSLSTTLRTSTAFTMSLSVLEVYNESIGDLLAALVPQPPRQHTATVLNGTVLQALDTPRRLLAQGCGPLPNRRSLQRRAYGPTSSFPRNSLALREDPHGGVYVAGLTEAPVRSEAEMLALIDSAIENRKTASTLKNPKSSRSHCVITLTLQRRGLCSRCCFVDLAGIERLKSRGVAGPSGRPGGPASLVGASLPSCRTLSERMREGININSGLLALGNVIVALCERKPYVPYRSSKLTRLLQPMLSGNARTAIVACISQLASSMEETLNTLKYADRAKRIHIHPHLAVAEVTTSVDARQTILLLREQLEDAQRRLVIATAAGAGTRNPARSPSASLMREVKHLRELLCQERQLTKRLENDVLSAKCIAMAEVEKRKALEMRVAQLEAASAADPKAKEAGCTEASADGDTGKSASPLLNLRSCLATDMTCLQQLEEEREALAAMPAQKVGDTVRLEATVVENGNCGADNLAATLTASADDDSNVVTLAEDIAAQKGRVAQLQMENGDASAQLVQREKLWCTLSSQAHPCGELSKAEAQLEKSEVALKRGKQEKEKLRAASGDHLRRAREKSVDYRGRVKESARHVRARQADLESTRQLQEKLVELQAEVFRQRLCARKTRKASWKLNGAHQQEVEQFQKQLQLISTQTTSPSQRAKLRGAAIVKERSQLAGQQVQRSQQEVPSPVRLCHLPPEKTLSPMLSSSSAKVSPRSPALGKTSPHIVKARKNFHMSSSWSGFHAHGLHSSIDGALQSSRAGDATQTTIKCELQGLEQIQKELAKLLVYRRALLTAQAVDASKWHRAKEGFARRLSQVRAALQSTEPGQRERTALLKEQSSMEEQLRQLQALHHMLADPAQQLAELDSRIEDLNRAHRLYTQRFRQLQRSVPKPRGGGGVVSAREKHQPSVRHMRAASARYAAAGTSAPHTPVASTRGNNGNMRAYVTGSKQQVMHRAEESRSLRAQERHA</sequence>
<dbReference type="VEuPathDB" id="TriTrypDB:LdCL_090006400"/>
<dbReference type="GO" id="GO:0007018">
    <property type="term" value="P:microtubule-based movement"/>
    <property type="evidence" value="ECO:0007669"/>
    <property type="project" value="InterPro"/>
</dbReference>
<gene>
    <name evidence="7" type="ORF">LdCL_090006400</name>
</gene>
<feature type="binding site" evidence="3">
    <location>
        <begin position="78"/>
        <end position="85"/>
    </location>
    <ligand>
        <name>ATP</name>
        <dbReference type="ChEBI" id="CHEBI:30616"/>
    </ligand>
</feature>
<evidence type="ECO:0000256" key="2">
    <source>
        <dbReference type="ARBA" id="ARBA00023175"/>
    </source>
</evidence>
<evidence type="ECO:0000256" key="5">
    <source>
        <dbReference type="SAM" id="MobiDB-lite"/>
    </source>
</evidence>
<dbReference type="OrthoDB" id="3176171at2759"/>
<dbReference type="AlphaFoldDB" id="A0A3S7WQI4"/>
<keyword evidence="2 3" id="KW-0505">Motor protein</keyword>
<reference evidence="7 8" key="1">
    <citation type="journal article" date="2018" name="Sci. Rep.">
        <title>A complete Leishmania donovani reference genome identifies novel genetic variations associated with virulence.</title>
        <authorList>
            <person name="Lypaczewski P."/>
            <person name="Hoshizaki J."/>
            <person name="Zhang W.-W."/>
            <person name="McCall L.-I."/>
            <person name="Torcivia-Rodriguez J."/>
            <person name="Simonyan V."/>
            <person name="Kaur A."/>
            <person name="Dewar K."/>
            <person name="Matlashewski G."/>
        </authorList>
    </citation>
    <scope>NUCLEOTIDE SEQUENCE [LARGE SCALE GENOMIC DNA]</scope>
    <source>
        <strain evidence="7 8">LdCL</strain>
    </source>
</reference>
<feature type="compositionally biased region" description="Low complexity" evidence="5">
    <location>
        <begin position="820"/>
        <end position="832"/>
    </location>
</feature>
<evidence type="ECO:0000313" key="8">
    <source>
        <dbReference type="Proteomes" id="UP000274082"/>
    </source>
</evidence>
<accession>A0A3S7WQI4</accession>
<keyword evidence="7" id="KW-0378">Hydrolase</keyword>
<dbReference type="InterPro" id="IPR036961">
    <property type="entry name" value="Kinesin_motor_dom_sf"/>
</dbReference>
<protein>
    <submittedName>
        <fullName evidence="7">Kinesin, putative</fullName>
        <ecNumber evidence="7">3.6.4.4</ecNumber>
    </submittedName>
</protein>
<dbReference type="InterPro" id="IPR027417">
    <property type="entry name" value="P-loop_NTPase"/>
</dbReference>
<feature type="coiled-coil region" evidence="4">
    <location>
        <begin position="945"/>
        <end position="1003"/>
    </location>
</feature>
<dbReference type="GO" id="GO:0003777">
    <property type="term" value="F:microtubule motor activity"/>
    <property type="evidence" value="ECO:0007669"/>
    <property type="project" value="InterPro"/>
</dbReference>
<organism evidence="7 8">
    <name type="scientific">Leishmania donovani</name>
    <dbReference type="NCBI Taxonomy" id="5661"/>
    <lineage>
        <taxon>Eukaryota</taxon>
        <taxon>Discoba</taxon>
        <taxon>Euglenozoa</taxon>
        <taxon>Kinetoplastea</taxon>
        <taxon>Metakinetoplastina</taxon>
        <taxon>Trypanosomatida</taxon>
        <taxon>Trypanosomatidae</taxon>
        <taxon>Leishmaniinae</taxon>
        <taxon>Leishmania</taxon>
    </lineage>
</organism>
<feature type="coiled-coil region" evidence="4">
    <location>
        <begin position="651"/>
        <end position="678"/>
    </location>
</feature>
<evidence type="ECO:0000259" key="6">
    <source>
        <dbReference type="PROSITE" id="PS50067"/>
    </source>
</evidence>